<feature type="region of interest" description="Disordered" evidence="1">
    <location>
        <begin position="565"/>
        <end position="650"/>
    </location>
</feature>
<feature type="region of interest" description="Disordered" evidence="1">
    <location>
        <begin position="190"/>
        <end position="244"/>
    </location>
</feature>
<name>A0ABD3PN83_9STRA</name>
<feature type="region of interest" description="Disordered" evidence="1">
    <location>
        <begin position="267"/>
        <end position="406"/>
    </location>
</feature>
<comment type="caution">
    <text evidence="2">The sequence shown here is derived from an EMBL/GenBank/DDBJ whole genome shotgun (WGS) entry which is preliminary data.</text>
</comment>
<evidence type="ECO:0000256" key="1">
    <source>
        <dbReference type="SAM" id="MobiDB-lite"/>
    </source>
</evidence>
<feature type="compositionally biased region" description="Basic residues" evidence="1">
    <location>
        <begin position="599"/>
        <end position="609"/>
    </location>
</feature>
<accession>A0ABD3PN83</accession>
<protein>
    <submittedName>
        <fullName evidence="2">Uncharacterized protein</fullName>
    </submittedName>
</protein>
<gene>
    <name evidence="2" type="ORF">ACHAWO_004616</name>
</gene>
<keyword evidence="3" id="KW-1185">Reference proteome</keyword>
<organism evidence="2 3">
    <name type="scientific">Cyclotella atomus</name>
    <dbReference type="NCBI Taxonomy" id="382360"/>
    <lineage>
        <taxon>Eukaryota</taxon>
        <taxon>Sar</taxon>
        <taxon>Stramenopiles</taxon>
        <taxon>Ochrophyta</taxon>
        <taxon>Bacillariophyta</taxon>
        <taxon>Coscinodiscophyceae</taxon>
        <taxon>Thalassiosirophycidae</taxon>
        <taxon>Stephanodiscales</taxon>
        <taxon>Stephanodiscaceae</taxon>
        <taxon>Cyclotella</taxon>
    </lineage>
</organism>
<sequence>MQSESSQQRPEEGAGVVAMPAISAVANETVAAASPQDMLTEPEQIPYVSPAYLTVGNFVDVAPRTWPGINQLGGVGCITKTHEIEVTRDGEMAKKVIKINVKYTLGGRENDVDVRYVKEYVHGEKFRDRSKQLGRCTRCGSHREDCNSCDWVAEQQEAAVEEVVEVEHFVDSDEEERVRRKVSRAYNRLRRSRHKRRRKLKSASKTDEDQLDDEDMPLAELEKQKQKQQKANKSKLKRRRTEQTSVLESLIENAAAKYETTSADQRISVDEFEFPGSPTARSASSQEQEKMHTPRQLDEDDNAVEEEKLLTPIPLDDDGNPLMIPRPFEEDEYEPSMAENSSANVDGNDEISFHGDEDDSDEDDSSDEEVLNDLACTQKSTDEPESSDDPLSSDESYEGESRDGYDENALSEKLLQISRNFPELLKYVDELVAEVSDNRLSYANQKLLMLKSRLTLVKNTRNAPLHTIYATERVEIDLLEADCEELHQYVVHKLYREGIDEATKAIKLLGKIKPPDQRSRALRSQCDLRLYDLIMRVPELDRKVTAVQVEVDDLIDELIPQESSCDAFGGDRESDVSRSHQSQHPTKRKSSGAHDDRHRHASKRRKTSSTKRQGVPTNRRERQENATARKANSSAMLSTRNAGIQIRDGEGDTSLYIDSMHVDSIGETDEHDDQPVPSRTHASGKVKQARLSTSNSRKALQSSRRAQPATSRASTNARANPQQRMGRANTTRDHLSQSRLESSINFSKTNVANLTNSNDRYQDTPKSTEQQVHLTPPLPSRLRARDLFQSLSNTTKVPAHDFYENEISPSPITRSVDEICQLLAEHYPRNLNACSYYISDLSVLVRKELPENDAVIMFNTMMAVFQKRCSSFIDLIRSDPKDACFQIRCWILIFKMLGHGLQNKLKETDGVLYNMLHFPSRLASRTSKTSPLASHIILQMIDCLYSQLLWRDWGKTPRFNDNVFECMALLRDQIDVSFPIFEFASDLLRSKFVAQSWHRSKLTDEKENDTSRLYFVSSITPDDHVQLMSTGQQQSRPEVGSRLTGFGNNISRKEIDALWSIVGWFANTPTLWIDYDTTKARSLLSIMTRSSGGILPEDSPSFQLPPNPSHIEQCRHEIGWIATLISSQSLTSSQSVGNKNDLNSIVTYLIDNAVRLESRAKKPSFSSANTSVDEIVSQYWNGVVLKSDPQREDYSSCSFHFDLQSLLVPDKTTEKLILSPSTHLLQVCTRMLQVHATKAIQKRAQWNRLYNGDNALVTIISGFKKDAAESDTKTTAAPRIAANNGDDVMAQFASSFGSDPKVDQVSRKKEVEDSLSAYLQESSCFIILSCIIAISNSNSSLVRVDKDTRKKLLQLLCDIEKATCSNNLSLLFTAAKMMSISAALHLSVDSRADPTAALESFDKRLGSLGLDDKDDANMLEYLMKAIVTHLRECCHILESFEKENLDSIHTSIEVIRSITIWITFLYHRAQLVLFSAANGNPSPRVLVIVRAISKLGSAEFSFFIVESLNRVLTSIIRSIPSFETATLSSILRTTFRSSLVAMKSVVGLANLCHNHKSICQDSDLTGDYSGVYIEFRNVLTTRAIPSMVNQYLRSHKLCRDMSGALMSTYASMCTLPLDKSVNKDAYNVFILATDAENQVYLRQLRACFSSELTRLGNPRCNILVRQQAEPILSDLISSLIDIETLWIFPTSNIELLIAEGGKDLRKEIKLTLATSRSINQESKNPDEEAILIVGNQDKYMDTVGSNYTSQHIWSHCNQVAALLSQNQVTNPYEQRKNTATDCSAVAKVLHEICAELFSNEDLLEGLSFVSFERECLKRMIVIRALLKVDRVDRQLMSSSVMHCIFENMYNLTELALYYEKQRVIGCSDKESRLERGKAVACQKAYLIFSGSLLSCLLRDNLSLSTDQSAFMREFIPRVLKKEEDIRSLIEDAHRRPFLQFHLRKKVASLTSSEKAFFQTMSSDLACTLLCRADDLLLHDVRHDSKGFLYSMLTTPHLAELGLRESFTVIANQLVLKPRSMLSHSPQWKSRLQMAINLHVNHTEACRSDRSCDNSRLIEYRESVLSPFLSKKLNDSSPVLRKASLQLLTRMLITFSSNGPEQKIYNSEGNLVNNFMTYVEIARSLKVSLETNKDSTDDLKACANALLLVPVSTGNVGEWVTLLHATSFSTTEHKQLENKHLGIASYLVEFNKWLHNPDNPSILESLAKIERELFPEEKKRKLNDSDANCSKQKPNNPYSNCSIQKPHNPYSKPKNPYAK</sequence>
<evidence type="ECO:0000313" key="3">
    <source>
        <dbReference type="Proteomes" id="UP001530400"/>
    </source>
</evidence>
<feature type="compositionally biased region" description="Basic and acidic residues" evidence="1">
    <location>
        <begin position="569"/>
        <end position="578"/>
    </location>
</feature>
<feature type="compositionally biased region" description="Polar residues" evidence="1">
    <location>
        <begin position="737"/>
        <end position="773"/>
    </location>
</feature>
<feature type="compositionally biased region" description="Polar residues" evidence="1">
    <location>
        <begin position="630"/>
        <end position="642"/>
    </location>
</feature>
<feature type="compositionally biased region" description="Basic and acidic residues" evidence="1">
    <location>
        <begin position="287"/>
        <end position="297"/>
    </location>
</feature>
<feature type="compositionally biased region" description="Acidic residues" evidence="1">
    <location>
        <begin position="383"/>
        <end position="398"/>
    </location>
</feature>
<feature type="region of interest" description="Disordered" evidence="1">
    <location>
        <begin position="665"/>
        <end position="773"/>
    </location>
</feature>
<feature type="compositionally biased region" description="Polar residues" evidence="1">
    <location>
        <begin position="690"/>
        <end position="723"/>
    </location>
</feature>
<evidence type="ECO:0000313" key="2">
    <source>
        <dbReference type="EMBL" id="KAL3789059.1"/>
    </source>
</evidence>
<feature type="compositionally biased region" description="Polar residues" evidence="1">
    <location>
        <begin position="2224"/>
        <end position="2244"/>
    </location>
</feature>
<dbReference type="EMBL" id="JALLPJ020000539">
    <property type="protein sequence ID" value="KAL3789059.1"/>
    <property type="molecule type" value="Genomic_DNA"/>
</dbReference>
<reference evidence="2 3" key="1">
    <citation type="submission" date="2024-10" db="EMBL/GenBank/DDBJ databases">
        <title>Updated reference genomes for cyclostephanoid diatoms.</title>
        <authorList>
            <person name="Roberts W.R."/>
            <person name="Alverson A.J."/>
        </authorList>
    </citation>
    <scope>NUCLEOTIDE SEQUENCE [LARGE SCALE GENOMIC DNA]</scope>
    <source>
        <strain evidence="2 3">AJA010-31</strain>
    </source>
</reference>
<feature type="compositionally biased region" description="Basic residues" evidence="1">
    <location>
        <begin position="190"/>
        <end position="202"/>
    </location>
</feature>
<feature type="region of interest" description="Disordered" evidence="1">
    <location>
        <begin position="2218"/>
        <end position="2258"/>
    </location>
</feature>
<feature type="compositionally biased region" description="Basic residues" evidence="1">
    <location>
        <begin position="226"/>
        <end position="240"/>
    </location>
</feature>
<dbReference type="Proteomes" id="UP001530400">
    <property type="component" value="Unassembled WGS sequence"/>
</dbReference>
<feature type="compositionally biased region" description="Acidic residues" evidence="1">
    <location>
        <begin position="356"/>
        <end position="371"/>
    </location>
</feature>
<proteinExistence type="predicted"/>